<dbReference type="RefSeq" id="XP_017328748.1">
    <property type="nucleotide sequence ID" value="XM_017473259.3"/>
</dbReference>
<dbReference type="RefSeq" id="XP_017328746.1">
    <property type="nucleotide sequence ID" value="XM_017473257.3"/>
</dbReference>
<dbReference type="RefSeq" id="XP_017328747.1">
    <property type="nucleotide sequence ID" value="XM_017473258.3"/>
</dbReference>
<gene>
    <name evidence="3 4 5" type="primary">LOC108268344</name>
</gene>
<proteinExistence type="predicted"/>
<evidence type="ECO:0000313" key="3">
    <source>
        <dbReference type="RefSeq" id="XP_017328746.1"/>
    </source>
</evidence>
<evidence type="ECO:0000313" key="2">
    <source>
        <dbReference type="Proteomes" id="UP000221080"/>
    </source>
</evidence>
<accession>A0A2D0RDY5</accession>
<keyword evidence="1" id="KW-0472">Membrane</keyword>
<evidence type="ECO:0000313" key="4">
    <source>
        <dbReference type="RefSeq" id="XP_017328747.1"/>
    </source>
</evidence>
<dbReference type="Proteomes" id="UP000221080">
    <property type="component" value="Chromosome 7"/>
</dbReference>
<dbReference type="KEGG" id="ipu:108268344"/>
<dbReference type="OrthoDB" id="9949650at2759"/>
<evidence type="ECO:0000256" key="1">
    <source>
        <dbReference type="SAM" id="Phobius"/>
    </source>
</evidence>
<reference evidence="2" key="1">
    <citation type="journal article" date="2016" name="Nat. Commun.">
        <title>The channel catfish genome sequence provides insights into the evolution of scale formation in teleosts.</title>
        <authorList>
            <person name="Liu Z."/>
            <person name="Liu S."/>
            <person name="Yao J."/>
            <person name="Bao L."/>
            <person name="Zhang J."/>
            <person name="Li Y."/>
            <person name="Jiang C."/>
            <person name="Sun L."/>
            <person name="Wang R."/>
            <person name="Zhang Y."/>
            <person name="Zhou T."/>
            <person name="Zeng Q."/>
            <person name="Fu Q."/>
            <person name="Gao S."/>
            <person name="Li N."/>
            <person name="Koren S."/>
            <person name="Jiang Y."/>
            <person name="Zimin A."/>
            <person name="Xu P."/>
            <person name="Phillippy A.M."/>
            <person name="Geng X."/>
            <person name="Song L."/>
            <person name="Sun F."/>
            <person name="Li C."/>
            <person name="Wang X."/>
            <person name="Chen A."/>
            <person name="Jin Y."/>
            <person name="Yuan Z."/>
            <person name="Yang Y."/>
            <person name="Tan S."/>
            <person name="Peatman E."/>
            <person name="Lu J."/>
            <person name="Qin Z."/>
            <person name="Dunham R."/>
            <person name="Li Z."/>
            <person name="Sonstegard T."/>
            <person name="Feng J."/>
            <person name="Danzmann R.G."/>
            <person name="Schroeder S."/>
            <person name="Scheffler B."/>
            <person name="Duke M.V."/>
            <person name="Ballard L."/>
            <person name="Kucuktas H."/>
            <person name="Kaltenboeck L."/>
            <person name="Liu H."/>
            <person name="Armbruster J."/>
            <person name="Xie Y."/>
            <person name="Kirby M.L."/>
            <person name="Tian Y."/>
            <person name="Flanagan M.E."/>
            <person name="Mu W."/>
            <person name="Waldbieser G.C."/>
        </authorList>
    </citation>
    <scope>NUCLEOTIDE SEQUENCE [LARGE SCALE GENOMIC DNA]</scope>
    <source>
        <strain evidence="2">SDA103</strain>
    </source>
</reference>
<protein>
    <submittedName>
        <fullName evidence="3 4">Uncharacterized protein KIAA0040 homolog</fullName>
    </submittedName>
</protein>
<evidence type="ECO:0000313" key="5">
    <source>
        <dbReference type="RefSeq" id="XP_017328748.1"/>
    </source>
</evidence>
<dbReference type="OMA" id="GIFNTIC"/>
<keyword evidence="2" id="KW-1185">Reference proteome</keyword>
<organism evidence="2 5">
    <name type="scientific">Ictalurus punctatus</name>
    <name type="common">Channel catfish</name>
    <name type="synonym">Silurus punctatus</name>
    <dbReference type="NCBI Taxonomy" id="7998"/>
    <lineage>
        <taxon>Eukaryota</taxon>
        <taxon>Metazoa</taxon>
        <taxon>Chordata</taxon>
        <taxon>Craniata</taxon>
        <taxon>Vertebrata</taxon>
        <taxon>Euteleostomi</taxon>
        <taxon>Actinopterygii</taxon>
        <taxon>Neopterygii</taxon>
        <taxon>Teleostei</taxon>
        <taxon>Ostariophysi</taxon>
        <taxon>Siluriformes</taxon>
        <taxon>Ictaluridae</taxon>
        <taxon>Ictalurus</taxon>
    </lineage>
</organism>
<keyword evidence="1" id="KW-1133">Transmembrane helix</keyword>
<dbReference type="GeneID" id="108268344"/>
<dbReference type="AlphaFoldDB" id="A0A2D0RDY5"/>
<keyword evidence="1" id="KW-0812">Transmembrane</keyword>
<sequence length="111" mass="12620">MKEQIPEFFNDLWTLLVTKHNEGIYNTLCIVVLLMLPVLVFCTSLVVCCHCCSSFCRGRDCCCCRDSATLTETQVEKKKKKKKNAGPNEQDLWISVKMDPMTPDRLALTSV</sequence>
<reference evidence="3 4" key="2">
    <citation type="submission" date="2025-04" db="UniProtKB">
        <authorList>
            <consortium name="RefSeq"/>
        </authorList>
    </citation>
    <scope>IDENTIFICATION</scope>
    <source>
        <tissue evidence="3 4">Blood</tissue>
    </source>
</reference>
<feature type="transmembrane region" description="Helical" evidence="1">
    <location>
        <begin position="24"/>
        <end position="47"/>
    </location>
</feature>
<name>A0A2D0RDY5_ICTPU</name>